<dbReference type="RefSeq" id="WP_237876308.1">
    <property type="nucleotide sequence ID" value="NZ_JAKLTR010000022.1"/>
</dbReference>
<dbReference type="InterPro" id="IPR041700">
    <property type="entry name" value="OMP_b-brl_3"/>
</dbReference>
<gene>
    <name evidence="6" type="ORF">LZZ85_24755</name>
</gene>
<evidence type="ECO:0000259" key="5">
    <source>
        <dbReference type="Pfam" id="PF14905"/>
    </source>
</evidence>
<dbReference type="InterPro" id="IPR037066">
    <property type="entry name" value="Plug_dom_sf"/>
</dbReference>
<feature type="domain" description="Outer membrane protein beta-barrel" evidence="5">
    <location>
        <begin position="377"/>
        <end position="783"/>
    </location>
</feature>
<evidence type="ECO:0000256" key="1">
    <source>
        <dbReference type="ARBA" id="ARBA00004442"/>
    </source>
</evidence>
<evidence type="ECO:0000256" key="2">
    <source>
        <dbReference type="ARBA" id="ARBA00023136"/>
    </source>
</evidence>
<dbReference type="SUPFAM" id="SSF49464">
    <property type="entry name" value="Carboxypeptidase regulatory domain-like"/>
    <property type="match status" value="1"/>
</dbReference>
<reference evidence="6" key="1">
    <citation type="submission" date="2022-01" db="EMBL/GenBank/DDBJ databases">
        <authorList>
            <person name="Jo J.-H."/>
            <person name="Im W.-T."/>
        </authorList>
    </citation>
    <scope>NUCLEOTIDE SEQUENCE</scope>
    <source>
        <strain evidence="6">NA20</strain>
    </source>
</reference>
<dbReference type="Gene3D" id="2.170.130.10">
    <property type="entry name" value="TonB-dependent receptor, plug domain"/>
    <property type="match status" value="1"/>
</dbReference>
<comment type="caution">
    <text evidence="6">The sequence shown here is derived from an EMBL/GenBank/DDBJ whole genome shotgun (WGS) entry which is preliminary data.</text>
</comment>
<protein>
    <submittedName>
        <fullName evidence="6">TonB-dependent receptor</fullName>
    </submittedName>
</protein>
<evidence type="ECO:0000313" key="6">
    <source>
        <dbReference type="EMBL" id="MCG2617533.1"/>
    </source>
</evidence>
<sequence length="799" mass="90399">MRIFALLLGLLASTAMYGQDNRGLLSGNVMDERNKPVDNASVELISLQDSMIRFSSLSTADGSFGFRNFPFDVYQLRISYVGFQPLLIDSIHVRAERADFNLPDLILRAKSSENLQMVVVYAEKPLIESKDGNLTFNAAESPLSAGSNASDLLASVPLVTKDGDGKISVRGKEPMIMIDDKPVQLSMQQLQDLLESMPGSAIEKIEVMTNPPPQYANEQGGVINIVTRKGRVGKSGRVSISGGSRGEASMNGSYSYRKQGLALNINAGAGYNRFVGSGYSIRNNIYADSANFFNTKNSNANQSVRPNFRASMDYDISKQQSLNAVVQFNSSDFNNNSQTEYKNLNRFDEIYRLSERNIRSEGETYNASFSLSYLMRTKRAGEQLRVIADANRSVNTSNRNFYQQFFNPDHTPNGLDSTQQQVNKGRNTGYNIRVNYDRPIIAQKTFLSLGTFYTNTNNLVIVDASYLKKQDGTSAPLDALSNHFRFHQSVVNFRAGLRQNLGPLFNITAGVSAEQTAILFQLYKAQREARNSYWTWLPFANISKRWDNQLSLTGSWRRSIRRPGINELNPTIDFSDPYNIRFGNEKLRASTADNFDIVFGKSSRAYFFNLGLGYNIVQDIYSRVRTLLPDGKTQISWENINGRKEYELSTWGGVTVARKWRTNLSASYTFNEYSLFDRTVNRYRNGGSFTSNISSTFTPRDILNFTTGFTVNRFANPQGFARWNWSMNTGVQKKFFEKRLTVTLNMIDPFTQQRSRTFTYGPNFNLESYNTTTTRNFRLSLGYNLNKPQKNPLMDVKRK</sequence>
<organism evidence="6 7">
    <name type="scientific">Terrimonas ginsenosidimutans</name>
    <dbReference type="NCBI Taxonomy" id="2908004"/>
    <lineage>
        <taxon>Bacteria</taxon>
        <taxon>Pseudomonadati</taxon>
        <taxon>Bacteroidota</taxon>
        <taxon>Chitinophagia</taxon>
        <taxon>Chitinophagales</taxon>
        <taxon>Chitinophagaceae</taxon>
        <taxon>Terrimonas</taxon>
    </lineage>
</organism>
<dbReference type="EMBL" id="JAKLTR010000022">
    <property type="protein sequence ID" value="MCG2617533.1"/>
    <property type="molecule type" value="Genomic_DNA"/>
</dbReference>
<dbReference type="Gene3D" id="2.60.40.1120">
    <property type="entry name" value="Carboxypeptidase-like, regulatory domain"/>
    <property type="match status" value="1"/>
</dbReference>
<keyword evidence="3" id="KW-0998">Cell outer membrane</keyword>
<dbReference type="SUPFAM" id="SSF56935">
    <property type="entry name" value="Porins"/>
    <property type="match status" value="1"/>
</dbReference>
<accession>A0ABS9KZ35</accession>
<feature type="chain" id="PRO_5046780222" evidence="4">
    <location>
        <begin position="18"/>
        <end position="799"/>
    </location>
</feature>
<proteinExistence type="predicted"/>
<dbReference type="Gene3D" id="2.40.170.20">
    <property type="entry name" value="TonB-dependent receptor, beta-barrel domain"/>
    <property type="match status" value="1"/>
</dbReference>
<dbReference type="Proteomes" id="UP001165367">
    <property type="component" value="Unassembled WGS sequence"/>
</dbReference>
<name>A0ABS9KZ35_9BACT</name>
<keyword evidence="7" id="KW-1185">Reference proteome</keyword>
<dbReference type="InterPro" id="IPR036942">
    <property type="entry name" value="Beta-barrel_TonB_sf"/>
</dbReference>
<dbReference type="Pfam" id="PF14905">
    <property type="entry name" value="OMP_b-brl_3"/>
    <property type="match status" value="1"/>
</dbReference>
<comment type="subcellular location">
    <subcellularLocation>
        <location evidence="1">Cell outer membrane</location>
    </subcellularLocation>
</comment>
<dbReference type="InterPro" id="IPR008969">
    <property type="entry name" value="CarboxyPept-like_regulatory"/>
</dbReference>
<dbReference type="Pfam" id="PF13620">
    <property type="entry name" value="CarboxypepD_reg"/>
    <property type="match status" value="1"/>
</dbReference>
<evidence type="ECO:0000313" key="7">
    <source>
        <dbReference type="Proteomes" id="UP001165367"/>
    </source>
</evidence>
<evidence type="ECO:0000256" key="3">
    <source>
        <dbReference type="ARBA" id="ARBA00023237"/>
    </source>
</evidence>
<keyword evidence="6" id="KW-0675">Receptor</keyword>
<feature type="signal peptide" evidence="4">
    <location>
        <begin position="1"/>
        <end position="17"/>
    </location>
</feature>
<keyword evidence="2" id="KW-0472">Membrane</keyword>
<keyword evidence="4" id="KW-0732">Signal</keyword>
<evidence type="ECO:0000256" key="4">
    <source>
        <dbReference type="SAM" id="SignalP"/>
    </source>
</evidence>